<dbReference type="SUPFAM" id="SSF103473">
    <property type="entry name" value="MFS general substrate transporter"/>
    <property type="match status" value="1"/>
</dbReference>
<name>A0ABN7L2C5_9BURK</name>
<feature type="domain" description="Major facilitator superfamily (MFS) profile" evidence="9">
    <location>
        <begin position="18"/>
        <end position="542"/>
    </location>
</feature>
<keyword evidence="11" id="KW-1185">Reference proteome</keyword>
<dbReference type="EMBL" id="CAJNBH010000004">
    <property type="protein sequence ID" value="CAE6724025.1"/>
    <property type="molecule type" value="Genomic_DNA"/>
</dbReference>
<evidence type="ECO:0000256" key="8">
    <source>
        <dbReference type="SAM" id="Phobius"/>
    </source>
</evidence>
<organism evidence="10 11">
    <name type="scientific">Paraburkholderia nemoris</name>
    <dbReference type="NCBI Taxonomy" id="2793076"/>
    <lineage>
        <taxon>Bacteria</taxon>
        <taxon>Pseudomonadati</taxon>
        <taxon>Pseudomonadota</taxon>
        <taxon>Betaproteobacteria</taxon>
        <taxon>Burkholderiales</taxon>
        <taxon>Burkholderiaceae</taxon>
        <taxon>Paraburkholderia</taxon>
    </lineage>
</organism>
<evidence type="ECO:0000256" key="3">
    <source>
        <dbReference type="ARBA" id="ARBA00022475"/>
    </source>
</evidence>
<evidence type="ECO:0000256" key="6">
    <source>
        <dbReference type="ARBA" id="ARBA00023136"/>
    </source>
</evidence>
<evidence type="ECO:0000313" key="10">
    <source>
        <dbReference type="EMBL" id="CAE6724025.1"/>
    </source>
</evidence>
<evidence type="ECO:0000256" key="5">
    <source>
        <dbReference type="ARBA" id="ARBA00022989"/>
    </source>
</evidence>
<protein>
    <submittedName>
        <fullName evidence="10">Sialic acid transporter NanT</fullName>
    </submittedName>
</protein>
<feature type="transmembrane region" description="Helical" evidence="8">
    <location>
        <begin position="280"/>
        <end position="301"/>
    </location>
</feature>
<feature type="transmembrane region" description="Helical" evidence="8">
    <location>
        <begin position="55"/>
        <end position="77"/>
    </location>
</feature>
<feature type="transmembrane region" description="Helical" evidence="8">
    <location>
        <begin position="156"/>
        <end position="182"/>
    </location>
</feature>
<accession>A0ABN7L2C5</accession>
<feature type="region of interest" description="Disordered" evidence="7">
    <location>
        <begin position="547"/>
        <end position="577"/>
    </location>
</feature>
<feature type="transmembrane region" description="Helical" evidence="8">
    <location>
        <begin position="520"/>
        <end position="538"/>
    </location>
</feature>
<evidence type="ECO:0000256" key="2">
    <source>
        <dbReference type="ARBA" id="ARBA00022448"/>
    </source>
</evidence>
<feature type="transmembrane region" description="Helical" evidence="8">
    <location>
        <begin position="114"/>
        <end position="135"/>
    </location>
</feature>
<keyword evidence="2" id="KW-0813">Transport</keyword>
<proteinExistence type="predicted"/>
<keyword evidence="3" id="KW-1003">Cell membrane</keyword>
<dbReference type="PANTHER" id="PTHR43045:SF7">
    <property type="entry name" value="MAJOR FACILITATOR SUPERFAMILY TRANSPORTER"/>
    <property type="match status" value="1"/>
</dbReference>
<dbReference type="Gene3D" id="1.20.1250.20">
    <property type="entry name" value="MFS general substrate transporter like domains"/>
    <property type="match status" value="2"/>
</dbReference>
<keyword evidence="5 8" id="KW-1133">Transmembrane helix</keyword>
<dbReference type="InterPro" id="IPR005828">
    <property type="entry name" value="MFS_sugar_transport-like"/>
</dbReference>
<reference evidence="10 11" key="1">
    <citation type="submission" date="2021-02" db="EMBL/GenBank/DDBJ databases">
        <authorList>
            <person name="Vanwijnsberghe S."/>
        </authorList>
    </citation>
    <scope>NUCLEOTIDE SEQUENCE [LARGE SCALE GENOMIC DNA]</scope>
    <source>
        <strain evidence="10 11">R-69776</strain>
    </source>
</reference>
<evidence type="ECO:0000259" key="9">
    <source>
        <dbReference type="PROSITE" id="PS50850"/>
    </source>
</evidence>
<evidence type="ECO:0000256" key="1">
    <source>
        <dbReference type="ARBA" id="ARBA00004651"/>
    </source>
</evidence>
<evidence type="ECO:0000313" key="11">
    <source>
        <dbReference type="Proteomes" id="UP000673821"/>
    </source>
</evidence>
<feature type="transmembrane region" description="Helical" evidence="8">
    <location>
        <begin position="20"/>
        <end position="43"/>
    </location>
</feature>
<evidence type="ECO:0000256" key="7">
    <source>
        <dbReference type="SAM" id="MobiDB-lite"/>
    </source>
</evidence>
<gene>
    <name evidence="10" type="primary">nanT_2</name>
    <name evidence="10" type="ORF">R69776_01670</name>
</gene>
<dbReference type="InterPro" id="IPR036259">
    <property type="entry name" value="MFS_trans_sf"/>
</dbReference>
<feature type="transmembrane region" description="Helical" evidence="8">
    <location>
        <begin position="247"/>
        <end position="268"/>
    </location>
</feature>
<feature type="transmembrane region" description="Helical" evidence="8">
    <location>
        <begin position="313"/>
        <end position="332"/>
    </location>
</feature>
<dbReference type="PROSITE" id="PS50850">
    <property type="entry name" value="MFS"/>
    <property type="match status" value="1"/>
</dbReference>
<keyword evidence="6 8" id="KW-0472">Membrane</keyword>
<dbReference type="PROSITE" id="PS00217">
    <property type="entry name" value="SUGAR_TRANSPORT_2"/>
    <property type="match status" value="1"/>
</dbReference>
<sequence length="577" mass="61875">MANNDSRGARMSRGDRRVLIASSLGAVFEAYDFYLAGSLAVIISKQFFSGVNPGAAFVFTLLSFAAGFAVRPFGSVVFGRIGDKIGRKYTFLFTISVMGISTFLIGLLPGFNQIGIAAPIIFIFLRLLQGLSLGGEYSGAATYVAEHAPAAKRGAWTAWIQTPATLSLLLSLVVILGARYVLGDDAFTAWGWRVPFLLSAVLLAASVWIRLKLHESPVFTRMKKQNKGSRAPLKEAFGQWRNLRLSLIALFGLVAGQAVVLYTGQFYALFFLTQTLKVDIMTANMLIGIALIACTPFFILFGALSDRVGRKPVIMVGLLIAAFAYFPLFKGLTHYVNPALESALERSPISVVANPADCSFQFNPTGTAHFTNSCDIAKQALAKAGLSYRNVAATDSSIAFVRVGTDSIPAYVATGPQAKQEEIRFAAALTGALTKAGYPRRADPAQINWGMALLILICLGLLITATYGPVAAVLAEMFPTRIRYTAVSLPYNIGNGWFGGFLPATAFAIVAASGDIYAGLWYPVSIIALTFIFGMVLLPETKGTDLEAEPAFQPPEPENERYPSVHSPPKPGGADPG</sequence>
<evidence type="ECO:0000256" key="4">
    <source>
        <dbReference type="ARBA" id="ARBA00022692"/>
    </source>
</evidence>
<dbReference type="InterPro" id="IPR020846">
    <property type="entry name" value="MFS_dom"/>
</dbReference>
<dbReference type="InterPro" id="IPR005829">
    <property type="entry name" value="Sugar_transporter_CS"/>
</dbReference>
<keyword evidence="4 8" id="KW-0812">Transmembrane</keyword>
<dbReference type="PANTHER" id="PTHR43045">
    <property type="entry name" value="SHIKIMATE TRANSPORTER"/>
    <property type="match status" value="1"/>
</dbReference>
<comment type="subcellular location">
    <subcellularLocation>
        <location evidence="1">Cell membrane</location>
        <topology evidence="1">Multi-pass membrane protein</topology>
    </subcellularLocation>
</comment>
<feature type="transmembrane region" description="Helical" evidence="8">
    <location>
        <begin position="496"/>
        <end position="514"/>
    </location>
</feature>
<feature type="transmembrane region" description="Helical" evidence="8">
    <location>
        <begin position="194"/>
        <end position="213"/>
    </location>
</feature>
<dbReference type="Pfam" id="PF00083">
    <property type="entry name" value="Sugar_tr"/>
    <property type="match status" value="2"/>
</dbReference>
<dbReference type="Proteomes" id="UP000673821">
    <property type="component" value="Unassembled WGS sequence"/>
</dbReference>
<comment type="caution">
    <text evidence="10">The sequence shown here is derived from an EMBL/GenBank/DDBJ whole genome shotgun (WGS) entry which is preliminary data.</text>
</comment>
<feature type="transmembrane region" description="Helical" evidence="8">
    <location>
        <begin position="89"/>
        <end position="108"/>
    </location>
</feature>
<feature type="transmembrane region" description="Helical" evidence="8">
    <location>
        <begin position="449"/>
        <end position="475"/>
    </location>
</feature>